<sequence length="95" mass="10503">MAKHTPGPWSNDGSEVGTGILHEIKIAKCCLVGYEETRANARLIAASPDLLSCMERLLAEYEAWRIKANIPEDHTNSLMEECRIVVRRAGGGNHE</sequence>
<evidence type="ECO:0000313" key="2">
    <source>
        <dbReference type="Proteomes" id="UP000000458"/>
    </source>
</evidence>
<name>K4F5H5_9CAUD</name>
<evidence type="ECO:0000313" key="1">
    <source>
        <dbReference type="EMBL" id="AFC21426.1"/>
    </source>
</evidence>
<proteinExistence type="predicted"/>
<dbReference type="KEGG" id="vg:13993565"/>
<reference evidence="1 2" key="1">
    <citation type="journal article" date="2012" name="J. Virol.">
        <title>Genome Sequence of Cronobacter sakazakii Myovirus vB_CsaM_GAP31.</title>
        <authorList>
            <person name="Abbasifar R."/>
            <person name="Kropinski A.M."/>
            <person name="Sabour P.M."/>
            <person name="Ackermann H.W."/>
            <person name="Alanis Villa A."/>
            <person name="Abbasifar A."/>
            <person name="Griffiths M.W."/>
        </authorList>
    </citation>
    <scope>NUCLEOTIDE SEQUENCE [LARGE SCALE GENOMIC DNA]</scope>
</reference>
<gene>
    <name evidence="1" type="ORF">GAP31_245</name>
</gene>
<accession>K4F5H5</accession>
<dbReference type="EMBL" id="JN882284">
    <property type="protein sequence ID" value="AFC21426.1"/>
    <property type="molecule type" value="Genomic_DNA"/>
</dbReference>
<organism evidence="1 2">
    <name type="scientific">Cronobacter phage vB_CsaM_GAP31</name>
    <dbReference type="NCBI Taxonomy" id="1141135"/>
    <lineage>
        <taxon>Viruses</taxon>
        <taxon>Duplodnaviria</taxon>
        <taxon>Heunggongvirae</taxon>
        <taxon>Uroviricota</taxon>
        <taxon>Caudoviricetes</taxon>
        <taxon>Vequintavirinae</taxon>
        <taxon>Seunavirus</taxon>
        <taxon>Seunavirus GAP31</taxon>
    </lineage>
</organism>
<dbReference type="Proteomes" id="UP000000458">
    <property type="component" value="Segment"/>
</dbReference>
<dbReference type="OrthoDB" id="37504at10239"/>
<keyword evidence="2" id="KW-1185">Reference proteome</keyword>
<dbReference type="RefSeq" id="YP_006987081.1">
    <property type="nucleotide sequence ID" value="NC_019400.1"/>
</dbReference>
<dbReference type="GeneID" id="13993565"/>
<protein>
    <submittedName>
        <fullName evidence="1">Uncharacterized protein</fullName>
    </submittedName>
</protein>